<protein>
    <submittedName>
        <fullName evidence="2">Uncharacterized protein</fullName>
    </submittedName>
</protein>
<gene>
    <name evidence="2" type="ORF">KCU76_g14035</name>
</gene>
<feature type="region of interest" description="Disordered" evidence="1">
    <location>
        <begin position="1"/>
        <end position="99"/>
    </location>
</feature>
<feature type="compositionally biased region" description="Basic residues" evidence="1">
    <location>
        <begin position="69"/>
        <end position="84"/>
    </location>
</feature>
<evidence type="ECO:0000256" key="1">
    <source>
        <dbReference type="SAM" id="MobiDB-lite"/>
    </source>
</evidence>
<reference evidence="2" key="2">
    <citation type="submission" date="2021-08" db="EMBL/GenBank/DDBJ databases">
        <authorList>
            <person name="Gostincar C."/>
            <person name="Sun X."/>
            <person name="Song Z."/>
            <person name="Gunde-Cimerman N."/>
        </authorList>
    </citation>
    <scope>NUCLEOTIDE SEQUENCE</scope>
    <source>
        <strain evidence="2">EXF-9911</strain>
    </source>
</reference>
<dbReference type="AlphaFoldDB" id="A0A9P8E695"/>
<sequence>MVVQTRGRKQAAAEDPNAAQSSATNNPAAAASTSKHGTTTKKKTKQSVQKSAEAAEESELSEYRDGSPKKSRRRRKRNGKKGKAKQQQGTPSDSDDEYLDDVEPERLEAPTAKASDQRRTVDVAWQKYLAEHYVNRDEMLPYTRKIFDLLENNHLRSSLPEQVVRERLDRNWEELLLPPEEALNNVASSRADLQRSQKCWQLCLKLHDDRIIMQDKQLSRCNIPLTWFPETERVTMNKIAKEYASIVNRWRWEPTFRILGLFATIAVQKVLGHDSKVCHNPIFEPSNNRLSILVQILEENTNDISERRVALGQAMIPEDADIESIPEPTPGTRWGPVSKNSETPVSCMPDGDLPSGWTENKFAAGEKFLRFFASETYGLVLSD</sequence>
<feature type="non-terminal residue" evidence="2">
    <location>
        <position position="383"/>
    </location>
</feature>
<dbReference type="OrthoDB" id="10662536at2759"/>
<proteinExistence type="predicted"/>
<organism evidence="2 3">
    <name type="scientific">Aureobasidium melanogenum</name>
    <name type="common">Aureobasidium pullulans var. melanogenum</name>
    <dbReference type="NCBI Taxonomy" id="46634"/>
    <lineage>
        <taxon>Eukaryota</taxon>
        <taxon>Fungi</taxon>
        <taxon>Dikarya</taxon>
        <taxon>Ascomycota</taxon>
        <taxon>Pezizomycotina</taxon>
        <taxon>Dothideomycetes</taxon>
        <taxon>Dothideomycetidae</taxon>
        <taxon>Dothideales</taxon>
        <taxon>Saccotheciaceae</taxon>
        <taxon>Aureobasidium</taxon>
    </lineage>
</organism>
<dbReference type="Proteomes" id="UP000779574">
    <property type="component" value="Unassembled WGS sequence"/>
</dbReference>
<feature type="compositionally biased region" description="Low complexity" evidence="1">
    <location>
        <begin position="16"/>
        <end position="37"/>
    </location>
</feature>
<evidence type="ECO:0000313" key="3">
    <source>
        <dbReference type="Proteomes" id="UP000779574"/>
    </source>
</evidence>
<name>A0A9P8E695_AURME</name>
<dbReference type="EMBL" id="JAHFXF010000821">
    <property type="protein sequence ID" value="KAG9682102.1"/>
    <property type="molecule type" value="Genomic_DNA"/>
</dbReference>
<accession>A0A9P8E695</accession>
<reference evidence="2" key="1">
    <citation type="journal article" date="2021" name="J Fungi (Basel)">
        <title>Virulence traits and population genomics of the black yeast Aureobasidium melanogenum.</title>
        <authorList>
            <person name="Cernosa A."/>
            <person name="Sun X."/>
            <person name="Gostincar C."/>
            <person name="Fang C."/>
            <person name="Gunde-Cimerman N."/>
            <person name="Song Z."/>
        </authorList>
    </citation>
    <scope>NUCLEOTIDE SEQUENCE</scope>
    <source>
        <strain evidence="2">EXF-9911</strain>
    </source>
</reference>
<comment type="caution">
    <text evidence="2">The sequence shown here is derived from an EMBL/GenBank/DDBJ whole genome shotgun (WGS) entry which is preliminary data.</text>
</comment>
<evidence type="ECO:0000313" key="2">
    <source>
        <dbReference type="EMBL" id="KAG9682102.1"/>
    </source>
</evidence>